<sequence>MCLPVVLAVVCTALTSWSCGKETRVARFFFFFLFLFSLLFFFQFFTLFQLIFSLSSFSFSPYSFSSPYFFFFFFPFFLRGEWACMEGRCGLCEAHSSDGGFPPAKLLRILPGPSQLVFIRPSREAVAFWGR</sequence>
<feature type="transmembrane region" description="Helical" evidence="1">
    <location>
        <begin position="28"/>
        <end position="52"/>
    </location>
</feature>
<keyword evidence="1" id="KW-0472">Membrane</keyword>
<proteinExistence type="predicted"/>
<dbReference type="Proteomes" id="UP001232148">
    <property type="component" value="Unassembled WGS sequence"/>
</dbReference>
<comment type="caution">
    <text evidence="2">The sequence shown here is derived from an EMBL/GenBank/DDBJ whole genome shotgun (WGS) entry which is preliminary data.</text>
</comment>
<evidence type="ECO:0000256" key="1">
    <source>
        <dbReference type="SAM" id="Phobius"/>
    </source>
</evidence>
<protein>
    <submittedName>
        <fullName evidence="2">Uncharacterized protein</fullName>
    </submittedName>
</protein>
<reference evidence="2" key="1">
    <citation type="submission" date="2021-06" db="EMBL/GenBank/DDBJ databases">
        <title>Comparative genomics, transcriptomics and evolutionary studies reveal genomic signatures of adaptation to plant cell wall in hemibiotrophic fungi.</title>
        <authorList>
            <consortium name="DOE Joint Genome Institute"/>
            <person name="Baroncelli R."/>
            <person name="Diaz J.F."/>
            <person name="Benocci T."/>
            <person name="Peng M."/>
            <person name="Battaglia E."/>
            <person name="Haridas S."/>
            <person name="Andreopoulos W."/>
            <person name="Labutti K."/>
            <person name="Pangilinan J."/>
            <person name="Floch G.L."/>
            <person name="Makela M.R."/>
            <person name="Henrissat B."/>
            <person name="Grigoriev I.V."/>
            <person name="Crouch J.A."/>
            <person name="De Vries R.P."/>
            <person name="Sukno S.A."/>
            <person name="Thon M.R."/>
        </authorList>
    </citation>
    <scope>NUCLEOTIDE SEQUENCE</scope>
    <source>
        <strain evidence="2">MAFF235873</strain>
    </source>
</reference>
<keyword evidence="1" id="KW-0812">Transmembrane</keyword>
<name>A0AAD9LW74_9PEZI</name>
<organism evidence="2 3">
    <name type="scientific">Colletotrichum zoysiae</name>
    <dbReference type="NCBI Taxonomy" id="1216348"/>
    <lineage>
        <taxon>Eukaryota</taxon>
        <taxon>Fungi</taxon>
        <taxon>Dikarya</taxon>
        <taxon>Ascomycota</taxon>
        <taxon>Pezizomycotina</taxon>
        <taxon>Sordariomycetes</taxon>
        <taxon>Hypocreomycetidae</taxon>
        <taxon>Glomerellales</taxon>
        <taxon>Glomerellaceae</taxon>
        <taxon>Colletotrichum</taxon>
        <taxon>Colletotrichum graminicola species complex</taxon>
    </lineage>
</organism>
<keyword evidence="3" id="KW-1185">Reference proteome</keyword>
<dbReference type="EMBL" id="MU843199">
    <property type="protein sequence ID" value="KAK2020640.1"/>
    <property type="molecule type" value="Genomic_DNA"/>
</dbReference>
<dbReference type="AlphaFoldDB" id="A0AAD9LW74"/>
<keyword evidence="1" id="KW-1133">Transmembrane helix</keyword>
<gene>
    <name evidence="2" type="ORF">LX32DRAFT_304260</name>
</gene>
<evidence type="ECO:0000313" key="3">
    <source>
        <dbReference type="Proteomes" id="UP001232148"/>
    </source>
</evidence>
<evidence type="ECO:0000313" key="2">
    <source>
        <dbReference type="EMBL" id="KAK2020640.1"/>
    </source>
</evidence>
<accession>A0AAD9LW74</accession>
<feature type="transmembrane region" description="Helical" evidence="1">
    <location>
        <begin position="59"/>
        <end position="78"/>
    </location>
</feature>